<keyword evidence="2" id="KW-1185">Reference proteome</keyword>
<name>A0ACC1T087_9HYPO</name>
<organism evidence="1 2">
    <name type="scientific">Fusarium decemcellulare</name>
    <dbReference type="NCBI Taxonomy" id="57161"/>
    <lineage>
        <taxon>Eukaryota</taxon>
        <taxon>Fungi</taxon>
        <taxon>Dikarya</taxon>
        <taxon>Ascomycota</taxon>
        <taxon>Pezizomycotina</taxon>
        <taxon>Sordariomycetes</taxon>
        <taxon>Hypocreomycetidae</taxon>
        <taxon>Hypocreales</taxon>
        <taxon>Nectriaceae</taxon>
        <taxon>Fusarium</taxon>
        <taxon>Fusarium decemcellulare species complex</taxon>
    </lineage>
</organism>
<evidence type="ECO:0000313" key="2">
    <source>
        <dbReference type="Proteomes" id="UP001148629"/>
    </source>
</evidence>
<evidence type="ECO:0000313" key="1">
    <source>
        <dbReference type="EMBL" id="KAJ3549885.1"/>
    </source>
</evidence>
<protein>
    <submittedName>
        <fullName evidence="1">Uncharacterized protein</fullName>
    </submittedName>
</protein>
<dbReference type="Proteomes" id="UP001148629">
    <property type="component" value="Unassembled WGS sequence"/>
</dbReference>
<comment type="caution">
    <text evidence="1">The sequence shown here is derived from an EMBL/GenBank/DDBJ whole genome shotgun (WGS) entry which is preliminary data.</text>
</comment>
<reference evidence="1" key="1">
    <citation type="submission" date="2022-08" db="EMBL/GenBank/DDBJ databases">
        <title>Genome Sequence of Fusarium decemcellulare.</title>
        <authorList>
            <person name="Buettner E."/>
        </authorList>
    </citation>
    <scope>NUCLEOTIDE SEQUENCE</scope>
    <source>
        <strain evidence="1">Babe19</strain>
    </source>
</reference>
<dbReference type="EMBL" id="JANRMS010000012">
    <property type="protein sequence ID" value="KAJ3549885.1"/>
    <property type="molecule type" value="Genomic_DNA"/>
</dbReference>
<sequence>MSRWCHRLLLAGAVLASFPGSSVALPALTPLDDDGIFDSGHVFADFGPAVSKRADKVPLRIMPLGASIMSGVGSSNHNGLRKPLRDALRFDGWEVNMVGSLSAGSMKDHDHEAVSGDVITQVHARLKNSLGYKANVVIINAGTNDASRNIAPGEAGDRMNRLLDDIWGANGMADTCVMLSTILDTTETTGRVTRITINNKYRELVKKRADEGKCIYIADMDPPGVGGGWITWDDYDPKETVTKIHPNATERWLMSSTRPSTLLPTMERSRTSGDFETSAPSCDKKFGTGLAVGGKTQRGSGEHDGIYYHDEQDKGVILTVESDYDRNQWRFARLFDQRYDDFVGWFEINAGEHFFGVWKNSADGKGEFTKIGDMHPNFYCIPRGLHFIDMNADGLDDIVCIHPNGDLYLAVNNGDGDRGAGKPPSFKEIGKIKDNEGYTQDRVRLGDFDGDGRGDYAILDDGGNVHVWRNGWVDDKPEYWQALGKRFDAKGMGDIRGVRFEDINGDGRDDWMWVRFDGMTDTWTNTRSCQKGKPGDGLNVAWRQGFEKGHTKEEQHWTHFGMMNYLTDDEDYLRDRIHFARIYGETPIFGNLPKQDYVFLQHDKKGKKHRFRMRTYKNIGYGGTKVLADGNKYCNMVGHKNGMEDYVWTHSTGYMTLFTNRGKKTIEDSDPGGFWDPAPGVIWRPPRNMHRRDLHLADWDDDGDCDIIYVDPNNGKVEVFINEYPERKKWEWTHLSNPAPILKCNQKKGLGIHDLAVRFADLTGNGRADYLCLEKDGRVTGFVHKNDGGWEDVGQIKFAEGKDRANLRWADVNGDGRDDMIWVDKFNGDGSVWYNGDRSEPSKTSGSSFFWRKIDKPVYQGSQAGTCMYFPDLDGNGRADMHGITGTWTNWAYSWLNPSCGMTDAEGDDEGGVVDPKLPVMPTQPGDDGGNGDNDGNDWRSITCSHPSVEDHTIYAPQRWRDVDGDGAWVAVLEGWQYNLTIGRPLKDFTNNVSNFFHGPQDMYCENFSREGNRCNGIELGCHSTNFPAGYFILMSISNVFSSTSNMWLAITDAVNNNDIGGIASAFGKVPKDKGLTPSIIIDIALLSWGLVMGPTWNKVIGPKFKQSSDAGTLKDTTNDIVKNSLTLTKDILASRAKTDLGIQNGLQSQMQALADAWKASVNEFNSWIFGGSDEGNLQLGTLISDGSMTGEHWLIDRDQYEKDIKRAINSFLIPLAWSLSPDGIHPVIATSDVACDKDPGWNKGNSYLIKDGAMEGARLCYKDKSYWLFGGRDATTQCDSQTGDMWCGNFDGPPGLKALKEGTYSGISLENLIAGSINTKNANGGKNGGIKLDVENPSKDTLQSFLDNGVEAPGIWNIPICPMEEILENYYLWYSNDLDDKTNFPCNA</sequence>
<accession>A0ACC1T087</accession>
<gene>
    <name evidence="1" type="ORF">NM208_g274</name>
</gene>
<proteinExistence type="predicted"/>